<dbReference type="RefSeq" id="WP_170118860.1">
    <property type="nucleotide sequence ID" value="NZ_PYAS01000013.1"/>
</dbReference>
<feature type="domain" description="MobA/VirD2-like nuclease" evidence="2">
    <location>
        <begin position="25"/>
        <end position="107"/>
    </location>
</feature>
<organism evidence="3 4">
    <name type="scientific">Dyadobacter jiangsuensis</name>
    <dbReference type="NCBI Taxonomy" id="1591085"/>
    <lineage>
        <taxon>Bacteria</taxon>
        <taxon>Pseudomonadati</taxon>
        <taxon>Bacteroidota</taxon>
        <taxon>Cytophagia</taxon>
        <taxon>Cytophagales</taxon>
        <taxon>Spirosomataceae</taxon>
        <taxon>Dyadobacter</taxon>
    </lineage>
</organism>
<evidence type="ECO:0000259" key="2">
    <source>
        <dbReference type="Pfam" id="PF03432"/>
    </source>
</evidence>
<dbReference type="EMBL" id="PYAS01000013">
    <property type="protein sequence ID" value="PSL24815.1"/>
    <property type="molecule type" value="Genomic_DNA"/>
</dbReference>
<dbReference type="AlphaFoldDB" id="A0A2P8FT51"/>
<accession>A0A2P8FT51</accession>
<reference evidence="3 4" key="1">
    <citation type="submission" date="2018-03" db="EMBL/GenBank/DDBJ databases">
        <title>Genomic Encyclopedia of Archaeal and Bacterial Type Strains, Phase II (KMG-II): from individual species to whole genera.</title>
        <authorList>
            <person name="Goeker M."/>
        </authorList>
    </citation>
    <scope>NUCLEOTIDE SEQUENCE [LARGE SCALE GENOMIC DNA]</scope>
    <source>
        <strain evidence="3 4">DSM 29057</strain>
    </source>
</reference>
<comment type="caution">
    <text evidence="3">The sequence shown here is derived from an EMBL/GenBank/DDBJ whole genome shotgun (WGS) entry which is preliminary data.</text>
</comment>
<gene>
    <name evidence="3" type="ORF">CLV60_113240</name>
</gene>
<evidence type="ECO:0000256" key="1">
    <source>
        <dbReference type="SAM" id="MobiDB-lite"/>
    </source>
</evidence>
<sequence length="382" mass="43027">LLLQLFSATGRQIIRWSICHGIRWSTSPKYPDKLNGQQLKEISQAYMDHIGLGQQPFLVYQHLDTLHPHLHLVTVNVKADGSRNTVFHVREAFAKNALKQIEKQYQLTASDGRVLPAPKLESAQRLQYGKMPAALAISQVLSVVLPYFKYCTIIELNAVLRHYNLAANPGRPGSKTRLHQGLSYQMLTQNGKKTGSPLKASRLDGKPNMSYLQQRFIANSAVIALHTQRIRTLIDLALVTTQTRSLADLDDRLSKDGIKAVYAFTPAGQLSEIIFVDFRSRAACSASRLGERYTHFGLQKHFAEFERIHGPAQYQNPLAHPLPWQAKGQDSADQSIEGQSGQREADESLLKLLLDPAPQADYLPRELKKLLRKKRRQISLQL</sequence>
<dbReference type="Proteomes" id="UP000241964">
    <property type="component" value="Unassembled WGS sequence"/>
</dbReference>
<feature type="non-terminal residue" evidence="3">
    <location>
        <position position="1"/>
    </location>
</feature>
<feature type="compositionally biased region" description="Polar residues" evidence="1">
    <location>
        <begin position="331"/>
        <end position="342"/>
    </location>
</feature>
<dbReference type="InterPro" id="IPR005094">
    <property type="entry name" value="Endonuclease_MobA/VirD2"/>
</dbReference>
<keyword evidence="4" id="KW-1185">Reference proteome</keyword>
<name>A0A2P8FT51_9BACT</name>
<evidence type="ECO:0000313" key="3">
    <source>
        <dbReference type="EMBL" id="PSL24815.1"/>
    </source>
</evidence>
<feature type="region of interest" description="Disordered" evidence="1">
    <location>
        <begin position="319"/>
        <end position="344"/>
    </location>
</feature>
<proteinExistence type="predicted"/>
<evidence type="ECO:0000313" key="4">
    <source>
        <dbReference type="Proteomes" id="UP000241964"/>
    </source>
</evidence>
<dbReference type="Pfam" id="PF03432">
    <property type="entry name" value="Relaxase"/>
    <property type="match status" value="1"/>
</dbReference>
<protein>
    <submittedName>
        <fullName evidence="3">Relaxase/mobilization nuclease-like protein</fullName>
    </submittedName>
</protein>